<protein>
    <submittedName>
        <fullName evidence="1">Uncharacterized protein</fullName>
    </submittedName>
</protein>
<reference evidence="1 2" key="2">
    <citation type="journal article" date="2015" name="Eukaryot. Cell">
        <title>Asexual propagation of a virulent clone complex in a human and feline outbreak of sporotrichosis.</title>
        <authorList>
            <person name="Teixeira Mde M."/>
            <person name="Rodrigues A.M."/>
            <person name="Tsui C.K."/>
            <person name="de Almeida L.G."/>
            <person name="Van Diepeningen A.D."/>
            <person name="van den Ende B.G."/>
            <person name="Fernandes G.F."/>
            <person name="Kano R."/>
            <person name="Hamelin R.C."/>
            <person name="Lopes-Bezerra L.M."/>
            <person name="Vasconcelos A.T."/>
            <person name="de Hoog S."/>
            <person name="de Camargo Z.P."/>
            <person name="Felipe M.S."/>
        </authorList>
    </citation>
    <scope>NUCLEOTIDE SEQUENCE [LARGE SCALE GENOMIC DNA]</scope>
    <source>
        <strain evidence="1 2">1099-18</strain>
    </source>
</reference>
<name>A0A0F2M1G7_SPOSC</name>
<reference evidence="1 2" key="1">
    <citation type="journal article" date="2014" name="BMC Genomics">
        <title>Comparative genomics of the major fungal agents of human and animal Sporotrichosis: Sporothrix schenckii and Sporothrix brasiliensis.</title>
        <authorList>
            <person name="Teixeira M.M."/>
            <person name="de Almeida L.G."/>
            <person name="Kubitschek-Barreira P."/>
            <person name="Alves F.L."/>
            <person name="Kioshima E.S."/>
            <person name="Abadio A.K."/>
            <person name="Fernandes L."/>
            <person name="Derengowski L.S."/>
            <person name="Ferreira K.S."/>
            <person name="Souza R.C."/>
            <person name="Ruiz J.C."/>
            <person name="de Andrade N.C."/>
            <person name="Paes H.C."/>
            <person name="Nicola A.M."/>
            <person name="Albuquerque P."/>
            <person name="Gerber A.L."/>
            <person name="Martins V.P."/>
            <person name="Peconick L.D."/>
            <person name="Neto A.V."/>
            <person name="Chaucanez C.B."/>
            <person name="Silva P.A."/>
            <person name="Cunha O.L."/>
            <person name="de Oliveira F.F."/>
            <person name="dos Santos T.C."/>
            <person name="Barros A.L."/>
            <person name="Soares M.A."/>
            <person name="de Oliveira L.M."/>
            <person name="Marini M.M."/>
            <person name="Villalobos-Duno H."/>
            <person name="Cunha M.M."/>
            <person name="de Hoog S."/>
            <person name="da Silveira J.F."/>
            <person name="Henrissat B."/>
            <person name="Nino-Vega G.A."/>
            <person name="Cisalpino P.S."/>
            <person name="Mora-Montes H.M."/>
            <person name="Almeida S.R."/>
            <person name="Stajich J.E."/>
            <person name="Lopes-Bezerra L.M."/>
            <person name="Vasconcelos A.T."/>
            <person name="Felipe M.S."/>
        </authorList>
    </citation>
    <scope>NUCLEOTIDE SEQUENCE [LARGE SCALE GENOMIC DNA]</scope>
    <source>
        <strain evidence="1 2">1099-18</strain>
    </source>
</reference>
<dbReference type="AlphaFoldDB" id="A0A0F2M1G7"/>
<dbReference type="GeneID" id="27665926"/>
<proteinExistence type="predicted"/>
<gene>
    <name evidence="1" type="ORF">SPSK_03817</name>
</gene>
<dbReference type="VEuPathDB" id="FungiDB:SPSK_03817"/>
<accession>A0A0F2M1G7</accession>
<dbReference type="Proteomes" id="UP000033710">
    <property type="component" value="Unassembled WGS sequence"/>
</dbReference>
<sequence length="71" mass="7783">MALPPRGKYKHKQQKGVGSISTPNLILNLILILNPAGVLNQISGHGKDDQSDCDSRRCVAKYRPMPLCRAV</sequence>
<evidence type="ECO:0000313" key="2">
    <source>
        <dbReference type="Proteomes" id="UP000033710"/>
    </source>
</evidence>
<dbReference type="RefSeq" id="XP_016584662.1">
    <property type="nucleotide sequence ID" value="XM_016730649.1"/>
</dbReference>
<dbReference type="KEGG" id="ssck:SPSK_03817"/>
<organism evidence="1 2">
    <name type="scientific">Sporothrix schenckii 1099-18</name>
    <dbReference type="NCBI Taxonomy" id="1397361"/>
    <lineage>
        <taxon>Eukaryota</taxon>
        <taxon>Fungi</taxon>
        <taxon>Dikarya</taxon>
        <taxon>Ascomycota</taxon>
        <taxon>Pezizomycotina</taxon>
        <taxon>Sordariomycetes</taxon>
        <taxon>Sordariomycetidae</taxon>
        <taxon>Ophiostomatales</taxon>
        <taxon>Ophiostomataceae</taxon>
        <taxon>Sporothrix</taxon>
    </lineage>
</organism>
<dbReference type="EMBL" id="AXCR01000010">
    <property type="protein sequence ID" value="KJR81986.1"/>
    <property type="molecule type" value="Genomic_DNA"/>
</dbReference>
<comment type="caution">
    <text evidence="1">The sequence shown here is derived from an EMBL/GenBank/DDBJ whole genome shotgun (WGS) entry which is preliminary data.</text>
</comment>
<evidence type="ECO:0000313" key="1">
    <source>
        <dbReference type="EMBL" id="KJR81986.1"/>
    </source>
</evidence>